<dbReference type="VEuPathDB" id="FungiDB:MELLADRAFT_84649"/>
<dbReference type="PANTHER" id="PTHR45754:SF1">
    <property type="entry name" value="METHYLENETETRAHYDROFOLATE REDUCTASE 1"/>
    <property type="match status" value="1"/>
</dbReference>
<dbReference type="PANTHER" id="PTHR45754">
    <property type="entry name" value="METHYLENETETRAHYDROFOLATE REDUCTASE"/>
    <property type="match status" value="1"/>
</dbReference>
<evidence type="ECO:0000313" key="2">
    <source>
        <dbReference type="Proteomes" id="UP000001072"/>
    </source>
</evidence>
<dbReference type="InParanoid" id="F4RG13"/>
<keyword evidence="2" id="KW-1185">Reference proteome</keyword>
<dbReference type="Proteomes" id="UP000001072">
    <property type="component" value="Unassembled WGS sequence"/>
</dbReference>
<proteinExistence type="predicted"/>
<sequence>MGPVSKWKKWGSPKSEAEITDLFVRYTKQEIDSTPWSDTPLLEESDLISDTILKMNSKGYWMISPQPACDEIINLLGLDQ</sequence>
<dbReference type="STRING" id="747676.F4RG13"/>
<dbReference type="KEGG" id="mlr:MELLADRAFT_84649"/>
<dbReference type="AlphaFoldDB" id="F4RG13"/>
<protein>
    <submittedName>
        <fullName evidence="1">Uncharacterized protein</fullName>
    </submittedName>
</protein>
<accession>F4RG13</accession>
<dbReference type="GO" id="GO:0071949">
    <property type="term" value="F:FAD binding"/>
    <property type="evidence" value="ECO:0007669"/>
    <property type="project" value="TreeGrafter"/>
</dbReference>
<dbReference type="EMBL" id="GL883100">
    <property type="protein sequence ID" value="EGG08471.1"/>
    <property type="molecule type" value="Genomic_DNA"/>
</dbReference>
<dbReference type="GeneID" id="18933554"/>
<reference evidence="2" key="1">
    <citation type="journal article" date="2011" name="Proc. Natl. Acad. Sci. U.S.A.">
        <title>Obligate biotrophy features unraveled by the genomic analysis of rust fungi.</title>
        <authorList>
            <person name="Duplessis S."/>
            <person name="Cuomo C.A."/>
            <person name="Lin Y.-C."/>
            <person name="Aerts A."/>
            <person name="Tisserant E."/>
            <person name="Veneault-Fourrey C."/>
            <person name="Joly D.L."/>
            <person name="Hacquard S."/>
            <person name="Amselem J."/>
            <person name="Cantarel B.L."/>
            <person name="Chiu R."/>
            <person name="Coutinho P.M."/>
            <person name="Feau N."/>
            <person name="Field M."/>
            <person name="Frey P."/>
            <person name="Gelhaye E."/>
            <person name="Goldberg J."/>
            <person name="Grabherr M.G."/>
            <person name="Kodira C.D."/>
            <person name="Kohler A."/>
            <person name="Kuees U."/>
            <person name="Lindquist E.A."/>
            <person name="Lucas S.M."/>
            <person name="Mago R."/>
            <person name="Mauceli E."/>
            <person name="Morin E."/>
            <person name="Murat C."/>
            <person name="Pangilinan J.L."/>
            <person name="Park R."/>
            <person name="Pearson M."/>
            <person name="Quesneville H."/>
            <person name="Rouhier N."/>
            <person name="Sakthikumar S."/>
            <person name="Salamov A.A."/>
            <person name="Schmutz J."/>
            <person name="Selles B."/>
            <person name="Shapiro H."/>
            <person name="Tanguay P."/>
            <person name="Tuskan G.A."/>
            <person name="Henrissat B."/>
            <person name="Van de Peer Y."/>
            <person name="Rouze P."/>
            <person name="Ellis J.G."/>
            <person name="Dodds P.N."/>
            <person name="Schein J.E."/>
            <person name="Zhong S."/>
            <person name="Hamelin R.C."/>
            <person name="Grigoriev I.V."/>
            <person name="Szabo L.J."/>
            <person name="Martin F."/>
        </authorList>
    </citation>
    <scope>NUCLEOTIDE SEQUENCE [LARGE SCALE GENOMIC DNA]</scope>
    <source>
        <strain evidence="2">98AG31 / pathotype 3-4-7</strain>
    </source>
</reference>
<dbReference type="GO" id="GO:0009086">
    <property type="term" value="P:methionine biosynthetic process"/>
    <property type="evidence" value="ECO:0007669"/>
    <property type="project" value="TreeGrafter"/>
</dbReference>
<gene>
    <name evidence="1" type="ORF">MELLADRAFT_84649</name>
</gene>
<dbReference type="GO" id="GO:0004489">
    <property type="term" value="F:methylenetetrahydrofolate reductase [NAD(P)H] activity"/>
    <property type="evidence" value="ECO:0007669"/>
    <property type="project" value="TreeGrafter"/>
</dbReference>
<dbReference type="GO" id="GO:0035999">
    <property type="term" value="P:tetrahydrofolate interconversion"/>
    <property type="evidence" value="ECO:0007669"/>
    <property type="project" value="TreeGrafter"/>
</dbReference>
<dbReference type="HOGENOM" id="CLU_2590243_0_0_1"/>
<dbReference type="eggNOG" id="KOG0564">
    <property type="taxonomic scope" value="Eukaryota"/>
</dbReference>
<evidence type="ECO:0000313" key="1">
    <source>
        <dbReference type="EMBL" id="EGG08471.1"/>
    </source>
</evidence>
<dbReference type="GO" id="GO:0005829">
    <property type="term" value="C:cytosol"/>
    <property type="evidence" value="ECO:0007669"/>
    <property type="project" value="TreeGrafter"/>
</dbReference>
<name>F4RG13_MELLP</name>
<dbReference type="RefSeq" id="XP_007408057.1">
    <property type="nucleotide sequence ID" value="XM_007407995.1"/>
</dbReference>
<organism evidence="2">
    <name type="scientific">Melampsora larici-populina (strain 98AG31 / pathotype 3-4-7)</name>
    <name type="common">Poplar leaf rust fungus</name>
    <dbReference type="NCBI Taxonomy" id="747676"/>
    <lineage>
        <taxon>Eukaryota</taxon>
        <taxon>Fungi</taxon>
        <taxon>Dikarya</taxon>
        <taxon>Basidiomycota</taxon>
        <taxon>Pucciniomycotina</taxon>
        <taxon>Pucciniomycetes</taxon>
        <taxon>Pucciniales</taxon>
        <taxon>Melampsoraceae</taxon>
        <taxon>Melampsora</taxon>
    </lineage>
</organism>